<comment type="similarity">
    <text evidence="8">Belongs to the adaptor complexes large subunit family.</text>
</comment>
<dbReference type="Pfam" id="PF02883">
    <property type="entry name" value="Alpha_adaptinC2"/>
    <property type="match status" value="1"/>
</dbReference>
<evidence type="ECO:0000256" key="3">
    <source>
        <dbReference type="ARBA" id="ARBA00022448"/>
    </source>
</evidence>
<evidence type="ECO:0000256" key="2">
    <source>
        <dbReference type="ARBA" id="ARBA00004555"/>
    </source>
</evidence>
<dbReference type="PANTHER" id="PTHR22780">
    <property type="entry name" value="ADAPTIN, ALPHA/GAMMA/EPSILON"/>
    <property type="match status" value="1"/>
</dbReference>
<dbReference type="AlphaFoldDB" id="A0A8S1WJ62"/>
<evidence type="ECO:0000256" key="9">
    <source>
        <dbReference type="SAM" id="MobiDB-lite"/>
    </source>
</evidence>
<sequence length="927" mass="105391">MSTKLRDLIRNIRACKTAAEERALIKKEQALIRESFIANESEYRPRNVAKLLFISMLGYETDFSQMECLHLITANTYNEKRIGYLALTQLFNEKSEVLMMATNRIRIDLNNPSNYIVSLALMALSEVCTSEMCRSLSGEVLKLLQNGTAYIKKKAALASTRIVTRVPEKIDEFSQKVELLLDDRHHGVLVASLQLAQHILQIQPDQKQRFQKFVQPMVRIFKSIYSTYSAEYDIGGVSDPFLQIEILKYFRIMCQGNVQLSGEVSDILAQVAANTNNTKNSGNAVLYECVKTIFAIESSNTLKTLGINILGKFLQNKDANSKYISLFMLQKVLKHDLQAVQKHKQTILECLKENDNSIKTLALDLLYVITSETNVKGIVKELLNVLLSLTEEDADFTKELTNKICQIVEKYAPSRRWYIDTFIKILILAGNYVEEESSSSLIHLIIGTPELQSYAIHKLFFSLQENLNQEGLARTTAYCIGDFGHLLLKGDATAIDNTPIQITEEEILDLLTKLLEKPNQKNVIKEYVLSALIKLYPKINKFQPQIAKLIQSQINSTSIEVSKRAQEYYGLLDVQWDQHRAGICEQVPPSDTHKTIYENKPIGDVEYDEYPPAKSELEQAKPAASNNDSTKLYGFDIDNLIGNQDQTQQKSQQPQLATQLPGNLFDPFDMTLNLSGTQAQQQPTQSNYLQFPAQSEYTYSNPQQFSQQQQQQPQPINPLQNLYNQNNNPYQQQQFPFQQQQPQQQQQQFQQIPQQQQPQPLVNLPGDIFDLNLQPQKPIPQTIQPQNQQLIQPQTQPQIIQPQLTEQKSLTQQAIAFDDGALQIEFRAVKETPDQTNITAYFNNKTASPITELQLSFAVLKYMKLQLTQPTSSTINGNSTGLVISTLRITNSNQGQKGIVMKIKVSYKINGLMIDKEVTFNKFPQNY</sequence>
<dbReference type="GO" id="GO:0005794">
    <property type="term" value="C:Golgi apparatus"/>
    <property type="evidence" value="ECO:0007669"/>
    <property type="project" value="UniProtKB-SubCell"/>
</dbReference>
<dbReference type="Proteomes" id="UP000683925">
    <property type="component" value="Unassembled WGS sequence"/>
</dbReference>
<feature type="domain" description="GAE" evidence="10">
    <location>
        <begin position="809"/>
        <end position="924"/>
    </location>
</feature>
<evidence type="ECO:0000256" key="1">
    <source>
        <dbReference type="ARBA" id="ARBA00004156"/>
    </source>
</evidence>
<evidence type="ECO:0000256" key="5">
    <source>
        <dbReference type="ARBA" id="ARBA00023034"/>
    </source>
</evidence>
<gene>
    <name evidence="11" type="ORF">POCTA_138.1.T0960097</name>
</gene>
<feature type="compositionally biased region" description="Low complexity" evidence="9">
    <location>
        <begin position="645"/>
        <end position="659"/>
    </location>
</feature>
<keyword evidence="12" id="KW-1185">Reference proteome</keyword>
<dbReference type="GO" id="GO:0030117">
    <property type="term" value="C:membrane coat"/>
    <property type="evidence" value="ECO:0007669"/>
    <property type="project" value="InterPro"/>
</dbReference>
<dbReference type="OMA" id="AICAMRI"/>
<name>A0A8S1WJ62_PAROT</name>
<keyword evidence="5 8" id="KW-0333">Golgi apparatus</keyword>
<feature type="compositionally biased region" description="Low complexity" evidence="9">
    <location>
        <begin position="700"/>
        <end position="760"/>
    </location>
</feature>
<evidence type="ECO:0000313" key="12">
    <source>
        <dbReference type="Proteomes" id="UP000683925"/>
    </source>
</evidence>
<keyword evidence="3 8" id="KW-0813">Transport</keyword>
<dbReference type="InterPro" id="IPR008152">
    <property type="entry name" value="Clathrin_a/b/g-adaptin_app_Ig"/>
</dbReference>
<keyword evidence="4 8" id="KW-0653">Protein transport</keyword>
<dbReference type="OrthoDB" id="28053at2759"/>
<dbReference type="InterPro" id="IPR017107">
    <property type="entry name" value="AP1_complex_gsu"/>
</dbReference>
<evidence type="ECO:0000256" key="8">
    <source>
        <dbReference type="PIRNR" id="PIRNR037094"/>
    </source>
</evidence>
<dbReference type="PIRSF" id="PIRSF037094">
    <property type="entry name" value="AP1_complex_gamma"/>
    <property type="match status" value="1"/>
</dbReference>
<evidence type="ECO:0000313" key="11">
    <source>
        <dbReference type="EMBL" id="CAD8189968.1"/>
    </source>
</evidence>
<evidence type="ECO:0000256" key="7">
    <source>
        <dbReference type="ARBA" id="ARBA00023329"/>
    </source>
</evidence>
<keyword evidence="6 8" id="KW-0472">Membrane</keyword>
<proteinExistence type="inferred from homology"/>
<feature type="region of interest" description="Disordered" evidence="9">
    <location>
        <begin position="645"/>
        <end position="670"/>
    </location>
</feature>
<dbReference type="InterPro" id="IPR050840">
    <property type="entry name" value="Adaptor_Complx_Large_Subunit"/>
</dbReference>
<keyword evidence="7 8" id="KW-0968">Cytoplasmic vesicle</keyword>
<evidence type="ECO:0000259" key="10">
    <source>
        <dbReference type="PROSITE" id="PS50180"/>
    </source>
</evidence>
<organism evidence="11 12">
    <name type="scientific">Paramecium octaurelia</name>
    <dbReference type="NCBI Taxonomy" id="43137"/>
    <lineage>
        <taxon>Eukaryota</taxon>
        <taxon>Sar</taxon>
        <taxon>Alveolata</taxon>
        <taxon>Ciliophora</taxon>
        <taxon>Intramacronucleata</taxon>
        <taxon>Oligohymenophorea</taxon>
        <taxon>Peniculida</taxon>
        <taxon>Parameciidae</taxon>
        <taxon>Paramecium</taxon>
    </lineage>
</organism>
<accession>A0A8S1WJ62</accession>
<dbReference type="InterPro" id="IPR002553">
    <property type="entry name" value="Clathrin/coatomer_adapt-like_N"/>
</dbReference>
<dbReference type="PROSITE" id="PS50180">
    <property type="entry name" value="GAE"/>
    <property type="match status" value="1"/>
</dbReference>
<feature type="region of interest" description="Disordered" evidence="9">
    <location>
        <begin position="700"/>
        <end position="761"/>
    </location>
</feature>
<dbReference type="EMBL" id="CAJJDP010000095">
    <property type="protein sequence ID" value="CAD8189968.1"/>
    <property type="molecule type" value="Genomic_DNA"/>
</dbReference>
<protein>
    <recommendedName>
        <fullName evidence="8">AP-1 complex subunit gamma</fullName>
    </recommendedName>
</protein>
<dbReference type="InterPro" id="IPR008153">
    <property type="entry name" value="GAE_dom"/>
</dbReference>
<dbReference type="Pfam" id="PF01602">
    <property type="entry name" value="Adaptin_N"/>
    <property type="match status" value="1"/>
</dbReference>
<comment type="subcellular location">
    <subcellularLocation>
        <location evidence="1">Cytoplasmic vesicle membrane</location>
    </subcellularLocation>
    <subcellularLocation>
        <location evidence="2">Golgi apparatus</location>
    </subcellularLocation>
</comment>
<dbReference type="SMART" id="SM00809">
    <property type="entry name" value="Alpha_adaptinC2"/>
    <property type="match status" value="1"/>
</dbReference>
<evidence type="ECO:0000256" key="6">
    <source>
        <dbReference type="ARBA" id="ARBA00023136"/>
    </source>
</evidence>
<reference evidence="11" key="1">
    <citation type="submission" date="2021-01" db="EMBL/GenBank/DDBJ databases">
        <authorList>
            <consortium name="Genoscope - CEA"/>
            <person name="William W."/>
        </authorList>
    </citation>
    <scope>NUCLEOTIDE SEQUENCE</scope>
</reference>
<evidence type="ECO:0000256" key="4">
    <source>
        <dbReference type="ARBA" id="ARBA00022927"/>
    </source>
</evidence>
<dbReference type="GO" id="GO:0016192">
    <property type="term" value="P:vesicle-mediated transport"/>
    <property type="evidence" value="ECO:0007669"/>
    <property type="project" value="InterPro"/>
</dbReference>
<dbReference type="GO" id="GO:0006886">
    <property type="term" value="P:intracellular protein transport"/>
    <property type="evidence" value="ECO:0007669"/>
    <property type="project" value="InterPro"/>
</dbReference>
<comment type="caution">
    <text evidence="11">The sequence shown here is derived from an EMBL/GenBank/DDBJ whole genome shotgun (WGS) entry which is preliminary data.</text>
</comment>